<proteinExistence type="predicted"/>
<accession>A0AAV7U1M4</accession>
<evidence type="ECO:0008006" key="4">
    <source>
        <dbReference type="Google" id="ProtNLM"/>
    </source>
</evidence>
<dbReference type="EMBL" id="JANPWB010000006">
    <property type="protein sequence ID" value="KAJ1182306.1"/>
    <property type="molecule type" value="Genomic_DNA"/>
</dbReference>
<sequence>MGLAGSPEESQERRTKRSHLSARSPNTFRALLTVPGGQRGSNGGSPDMVIKSGGTVVNQRPHSVVQGGIFWSSALEDASPEGFSDAQVGSWVERARTSRIISLEKGCGRTSNRLARFADGSKACVRYGINPEQIQGETFSFYLARLLGIKNVPPLALSRVSANSAQWGQVRKDLLGSQWPDGSIVSLTPWIDNLTDVVAPKALRSEDGRLRPLRADLENRTQAELLELMQWTDLIVFDYLTANFDRLVSNLFSLQWDPRVMQRATSNLHKTPNGGLVFIDNEAGLVHGYRVRAMWDKYNEPLLRSVCLFRRGTAGKILELHKLRNTAYELQRLYQEQEPLGVDLGPLSEDHAQLLQDRLDLVYKHITLCQAAYS</sequence>
<dbReference type="GO" id="GO:0007267">
    <property type="term" value="P:cell-cell signaling"/>
    <property type="evidence" value="ECO:0007669"/>
    <property type="project" value="TreeGrafter"/>
</dbReference>
<comment type="caution">
    <text evidence="2">The sequence shown here is derived from an EMBL/GenBank/DDBJ whole genome shotgun (WGS) entry which is preliminary data.</text>
</comment>
<protein>
    <recommendedName>
        <fullName evidence="4">Four-jointed box kinase 1</fullName>
    </recommendedName>
</protein>
<dbReference type="PANTHER" id="PTHR13147">
    <property type="entry name" value="FOUR-JOINTED BOX PROTEIN 1"/>
    <property type="match status" value="1"/>
</dbReference>
<dbReference type="Proteomes" id="UP001066276">
    <property type="component" value="Chromosome 3_2"/>
</dbReference>
<evidence type="ECO:0000313" key="3">
    <source>
        <dbReference type="Proteomes" id="UP001066276"/>
    </source>
</evidence>
<dbReference type="InterPro" id="IPR024868">
    <property type="entry name" value="FJX1/FJ"/>
</dbReference>
<dbReference type="AlphaFoldDB" id="A0AAV7U1M4"/>
<dbReference type="PRINTS" id="PR02072">
    <property type="entry name" value="4JOINTEDBOX1"/>
</dbReference>
<reference evidence="2" key="1">
    <citation type="journal article" date="2022" name="bioRxiv">
        <title>Sequencing and chromosome-scale assembly of the giantPleurodeles waltlgenome.</title>
        <authorList>
            <person name="Brown T."/>
            <person name="Elewa A."/>
            <person name="Iarovenko S."/>
            <person name="Subramanian E."/>
            <person name="Araus A.J."/>
            <person name="Petzold A."/>
            <person name="Susuki M."/>
            <person name="Suzuki K.-i.T."/>
            <person name="Hayashi T."/>
            <person name="Toyoda A."/>
            <person name="Oliveira C."/>
            <person name="Osipova E."/>
            <person name="Leigh N.D."/>
            <person name="Simon A."/>
            <person name="Yun M.H."/>
        </authorList>
    </citation>
    <scope>NUCLEOTIDE SEQUENCE</scope>
    <source>
        <strain evidence="2">20211129_DDA</strain>
        <tissue evidence="2">Liver</tissue>
    </source>
</reference>
<feature type="region of interest" description="Disordered" evidence="1">
    <location>
        <begin position="1"/>
        <end position="27"/>
    </location>
</feature>
<dbReference type="GO" id="GO:0005615">
    <property type="term" value="C:extracellular space"/>
    <property type="evidence" value="ECO:0007669"/>
    <property type="project" value="TreeGrafter"/>
</dbReference>
<organism evidence="2 3">
    <name type="scientific">Pleurodeles waltl</name>
    <name type="common">Iberian ribbed newt</name>
    <dbReference type="NCBI Taxonomy" id="8319"/>
    <lineage>
        <taxon>Eukaryota</taxon>
        <taxon>Metazoa</taxon>
        <taxon>Chordata</taxon>
        <taxon>Craniata</taxon>
        <taxon>Vertebrata</taxon>
        <taxon>Euteleostomi</taxon>
        <taxon>Amphibia</taxon>
        <taxon>Batrachia</taxon>
        <taxon>Caudata</taxon>
        <taxon>Salamandroidea</taxon>
        <taxon>Salamandridae</taxon>
        <taxon>Pleurodelinae</taxon>
        <taxon>Pleurodeles</taxon>
    </lineage>
</organism>
<evidence type="ECO:0000256" key="1">
    <source>
        <dbReference type="SAM" id="MobiDB-lite"/>
    </source>
</evidence>
<evidence type="ECO:0000313" key="2">
    <source>
        <dbReference type="EMBL" id="KAJ1182306.1"/>
    </source>
</evidence>
<gene>
    <name evidence="2" type="ORF">NDU88_007498</name>
</gene>
<dbReference type="PANTHER" id="PTHR13147:SF5">
    <property type="entry name" value="FOUR-JOINTED BOX PROTEIN 1"/>
    <property type="match status" value="1"/>
</dbReference>
<name>A0AAV7U1M4_PLEWA</name>
<keyword evidence="3" id="KW-1185">Reference proteome</keyword>